<keyword evidence="1" id="KW-0812">Transmembrane</keyword>
<keyword evidence="1" id="KW-0472">Membrane</keyword>
<dbReference type="PROSITE" id="PS51257">
    <property type="entry name" value="PROKAR_LIPOPROTEIN"/>
    <property type="match status" value="1"/>
</dbReference>
<gene>
    <name evidence="2" type="ORF">RM52_03625</name>
</gene>
<evidence type="ECO:0000313" key="2">
    <source>
        <dbReference type="EMBL" id="KIC59304.1"/>
    </source>
</evidence>
<comment type="caution">
    <text evidence="2">The sequence shown here is derived from an EMBL/GenBank/DDBJ whole genome shotgun (WGS) entry which is preliminary data.</text>
</comment>
<accession>A0A0B4CDJ7</accession>
<reference evidence="2 3" key="1">
    <citation type="submission" date="2014-12" db="EMBL/GenBank/DDBJ databases">
        <title>Genome sequencing of Microbacterium hominis TPW29.</title>
        <authorList>
            <person name="Tan P.W."/>
            <person name="Chan K.-G."/>
        </authorList>
    </citation>
    <scope>NUCLEOTIDE SEQUENCE [LARGE SCALE GENOMIC DNA]</scope>
    <source>
        <strain evidence="2 3">TPW29</strain>
    </source>
</reference>
<dbReference type="EMBL" id="JWSZ01000004">
    <property type="protein sequence ID" value="KIC59304.1"/>
    <property type="molecule type" value="Genomic_DNA"/>
</dbReference>
<evidence type="ECO:0000313" key="3">
    <source>
        <dbReference type="Proteomes" id="UP000031202"/>
    </source>
</evidence>
<dbReference type="AlphaFoldDB" id="A0A0B4CDJ7"/>
<protein>
    <submittedName>
        <fullName evidence="2">Uncharacterized protein</fullName>
    </submittedName>
</protein>
<name>A0A0B4CDJ7_9MICO</name>
<proteinExistence type="predicted"/>
<organism evidence="2 3">
    <name type="scientific">Microbacterium hominis</name>
    <dbReference type="NCBI Taxonomy" id="162426"/>
    <lineage>
        <taxon>Bacteria</taxon>
        <taxon>Bacillati</taxon>
        <taxon>Actinomycetota</taxon>
        <taxon>Actinomycetes</taxon>
        <taxon>Micrococcales</taxon>
        <taxon>Microbacteriaceae</taxon>
        <taxon>Microbacterium</taxon>
    </lineage>
</organism>
<evidence type="ECO:0000256" key="1">
    <source>
        <dbReference type="SAM" id="Phobius"/>
    </source>
</evidence>
<dbReference type="Proteomes" id="UP000031202">
    <property type="component" value="Unassembled WGS sequence"/>
</dbReference>
<sequence>MARVGGRNAAFAWVVGVACAATVGVLAFLAIPMIPASVSWLGDAVGRPSTSTPAADATGEAGPVGGAAPTRCADLYDAALDATLTFAPGAAGLTASSDAPTTTATQLVDALRPQVVFTCAWRADAGTVTTTLADVPTDAGPIAAAALPASGFTCSSRGERTRCTRTDGDLTETIEAGGGRWLSTSERGWHPSDYVSRIAKRVWG</sequence>
<dbReference type="RefSeq" id="WP_039413149.1">
    <property type="nucleotide sequence ID" value="NZ_JWSZ01000004.1"/>
</dbReference>
<feature type="transmembrane region" description="Helical" evidence="1">
    <location>
        <begin position="12"/>
        <end position="34"/>
    </location>
</feature>
<keyword evidence="1" id="KW-1133">Transmembrane helix</keyword>